<dbReference type="EMBL" id="CYPS01000014">
    <property type="protein sequence ID" value="CUH42207.1"/>
    <property type="molecule type" value="Genomic_DNA"/>
</dbReference>
<gene>
    <name evidence="2" type="ORF">RUM4293_01093</name>
</gene>
<dbReference type="RefSeq" id="WP_058272319.1">
    <property type="nucleotide sequence ID" value="NZ_CYPS01000014.1"/>
</dbReference>
<reference evidence="3" key="1">
    <citation type="submission" date="2015-09" db="EMBL/GenBank/DDBJ databases">
        <authorList>
            <person name="Rodrigo-Torres L."/>
            <person name="Arahal D.R."/>
        </authorList>
    </citation>
    <scope>NUCLEOTIDE SEQUENCE [LARGE SCALE GENOMIC DNA]</scope>
    <source>
        <strain evidence="3">CECT 4293</strain>
    </source>
</reference>
<dbReference type="Gene3D" id="2.60.40.1220">
    <property type="match status" value="2"/>
</dbReference>
<dbReference type="SUPFAM" id="SSF49785">
    <property type="entry name" value="Galactose-binding domain-like"/>
    <property type="match status" value="1"/>
</dbReference>
<accession>A0A0P1E262</accession>
<keyword evidence="1" id="KW-0732">Signal</keyword>
<dbReference type="InterPro" id="IPR011042">
    <property type="entry name" value="6-blade_b-propeller_TolB-like"/>
</dbReference>
<dbReference type="InterPro" id="IPR014755">
    <property type="entry name" value="Cu-Rt/internalin_Ig-like"/>
</dbReference>
<dbReference type="Gene3D" id="2.60.120.260">
    <property type="entry name" value="Galactose-binding domain-like"/>
    <property type="match status" value="2"/>
</dbReference>
<dbReference type="InterPro" id="IPR008979">
    <property type="entry name" value="Galactose-bd-like_sf"/>
</dbReference>
<evidence type="ECO:0000313" key="2">
    <source>
        <dbReference type="EMBL" id="CUH42207.1"/>
    </source>
</evidence>
<sequence>MEPISFGMVGLTGSVSNNPTAIDFSKTGNPTLFVAQQNGYIYRYEVELQPDGPDADTMDEFVATNTLLIDVIPEDTQNFNDDGALNGNEKRQVTGMVVTKDADGNDVLYVSSSDWRIAVGEDSGLDTNSGQVHRITLDPETGAVLSNVAVLRGLPRSEENHANNGIDLAIDPATGDAIMYVAVGGITNKGAPGNNFAGTTDFAWSGAIIKINLTELESYDIRTDANGNQFILDLPTLDDPTRPNIDLATLSIQDVNLDPNFTLDDNGEVGGVLQPDWAGGNNGLNQAKITDYVLVSDQGQLTLVDNPVELFAPGYRNPYDVIVMNTGEVFTWDNGPNGGWGGQPLSYTDGEIVDDWTTEFATNEFNESGSGGNNGDQLHYLGNVSDTYGTYGGHASPLRAAQIALQAAFNTDGTYAGASSSDPITVNGTQIFDNEADARDYLAKLLIIYEQDGSGNWVDATSDSGLPADLFDVLSGYDWSHPGSSIGNPLDFFDGTSVMDGTPYSPESQLLGAPEDGSLLLTPESTNGLTEFMATYFGGQLQGTIVAASFDETLYFVRPVDTDGDGRTDSATIVHTETLSGSNPLSIVALPDQGLSPTLIDNNGDGIDDFSGLIAVATYGADTVSFLIPGGLPVDPGDDLDLDGLNDIEDTHVGDPLDGLGVTIAQGTSERWGFELSNPSSTPTGAVPPGNSIAGDIGVNAVFRDGVLPATNNGGDETQGLYDGGVFNLGGASSFVSLDVAHDGTAEGAANTQQNVLGIGFGAPDATHLTISTEMVNIFTYSLNTDPPAKVWDGGEKVGLVVGPGDQSNYAEATISVVDDAGTIKYGVQLLVEVGDSFLNSFVEIPGIEAPTIAGVGDPNFQVAIDLDLTEGAESASARARYVDNGTYTDWVATPSLALPPDVVDAVKGQYDNKGSTTGAFVGMMASAPDGDDSFAASWDWIDVESAEVPVGAARIGVTETSDNINKSTFGSDSFEITNVGEKVITQVEFDVTNGILPDAVFDPFGVAGDTVFKGLTIDSTGGTGVDTMPDASNYVGIGGTSGYEGLIVTFDPALNGGFEPGETVTFSIDMDPNSIAGAGKTLLDAGASLGWDTGGISGAELIGATVTVTYSDGSTSTGNLISAGNDAGSYTVSSQATPGLAPTLTVNGLDEGGTGTYDSSGPTVVLNGPAGSVARVTLAKGFIQPETNEFYNGDANDQAYAPQLDAQLAALEGTDFPANNIVEFQTFDIVLDGSNQDITSMFDFTGVADYDFVGEDEVPLAFVASIVDPDDANAPLGAMTQPIFLTFDPAPPPPPAPFRVEAETFNIVSGFTIKNNSSASDGQYLQAVGSGAQRASYIFTAATGVYDLGLGYFDESDGQSQMSVLVNGVEVDNFIWNEDAGDAFANPTSFVEHTISGVSLSAGDEVEVVGFKEGSEPLRTDYLDFQFVSGGGGSDTTAPFVQSSLAPDVGQGDVGASNTQITVTFADNVSVAASSIDVGDITVTGPDGPLSVIGVSVDVGSNGTPRTATYTVATPGGTWDLADEGNYTVALLANEVQDTSGNAVAADPTLESFTVDLSTPPADTTAPVVQSSAAPDIGQGDAGASSTQITVTFADNVSIDASSIDVGDITVTGLDGALSVTGVSVDVGDDGTPRTATYTVAAPGGTWDLADEGDYTVALAANEVQDTSGNAVAADPSLESFTANLTTPPPAPFRVEAETFNIVTGFTVKNNGGASGDQYLQAVGNGEQRASYTFTDASGVYDLKLGHFDESDGQSQMSVLVNGVEVDNFIWNEDAGDAYANPTSFVERDISGVSLASGDVIEIVGFKDGPEPLRTDYFDFVYVDDQIA</sequence>
<organism evidence="2 3">
    <name type="scientific">Ruegeria atlantica</name>
    <dbReference type="NCBI Taxonomy" id="81569"/>
    <lineage>
        <taxon>Bacteria</taxon>
        <taxon>Pseudomonadati</taxon>
        <taxon>Pseudomonadota</taxon>
        <taxon>Alphaproteobacteria</taxon>
        <taxon>Rhodobacterales</taxon>
        <taxon>Roseobacteraceae</taxon>
        <taxon>Ruegeria</taxon>
    </lineage>
</organism>
<name>A0A0P1E262_9RHOB</name>
<proteinExistence type="predicted"/>
<protein>
    <submittedName>
        <fullName evidence="2">Uncharacterized protein</fullName>
    </submittedName>
</protein>
<evidence type="ECO:0000313" key="3">
    <source>
        <dbReference type="Proteomes" id="UP000050786"/>
    </source>
</evidence>
<dbReference type="Proteomes" id="UP000050786">
    <property type="component" value="Unassembled WGS sequence"/>
</dbReference>
<evidence type="ECO:0000256" key="1">
    <source>
        <dbReference type="ARBA" id="ARBA00022729"/>
    </source>
</evidence>
<keyword evidence="3" id="KW-1185">Reference proteome</keyword>
<dbReference type="Gene3D" id="2.120.10.30">
    <property type="entry name" value="TolB, C-terminal domain"/>
    <property type="match status" value="1"/>
</dbReference>